<dbReference type="AlphaFoldDB" id="V2TRR0"/>
<name>V2TRR0_9GAMM</name>
<dbReference type="STRING" id="1392540.P256_01564"/>
<dbReference type="eggNOG" id="ENOG5032Y32">
    <property type="taxonomic scope" value="Bacteria"/>
</dbReference>
<sequence>MMKCPICKHAAHTRTSRYITDTIKEIYYQCQNVECSATFKAIESLDRIISQPVFIPKTPHKIKQNV</sequence>
<feature type="domain" description="Zinc finger Ogr/Delta-type" evidence="1">
    <location>
        <begin position="3"/>
        <end position="49"/>
    </location>
</feature>
<evidence type="ECO:0000313" key="3">
    <source>
        <dbReference type="Proteomes" id="UP000023785"/>
    </source>
</evidence>
<dbReference type="InterPro" id="IPR007684">
    <property type="entry name" value="Znf_Ogr/Delta"/>
</dbReference>
<reference evidence="2 3" key="1">
    <citation type="submission" date="2013-10" db="EMBL/GenBank/DDBJ databases">
        <title>The Genome Sequence of Acinetobacter nectaris CIP 110549.</title>
        <authorList>
            <consortium name="The Broad Institute Genomics Platform"/>
            <consortium name="The Broad Institute Genome Sequencing Center for Infectious Disease"/>
            <person name="Cerqueira G."/>
            <person name="Feldgarden M."/>
            <person name="Courvalin P."/>
            <person name="Grillot-Courvalin C."/>
            <person name="Clermont D."/>
            <person name="Rocha E."/>
            <person name="Yoon E.-J."/>
            <person name="Nemec A."/>
            <person name="Young S.K."/>
            <person name="Zeng Q."/>
            <person name="Gargeya S."/>
            <person name="Fitzgerald M."/>
            <person name="Abouelleil A."/>
            <person name="Alvarado L."/>
            <person name="Berlin A.M."/>
            <person name="Chapman S.B."/>
            <person name="Gainer-Dewar J."/>
            <person name="Goldberg J."/>
            <person name="Gnerre S."/>
            <person name="Griggs A."/>
            <person name="Gujja S."/>
            <person name="Hansen M."/>
            <person name="Howarth C."/>
            <person name="Imamovic A."/>
            <person name="Ireland A."/>
            <person name="Larimer J."/>
            <person name="McCowan C."/>
            <person name="Murphy C."/>
            <person name="Pearson M."/>
            <person name="Poon T.W."/>
            <person name="Priest M."/>
            <person name="Roberts A."/>
            <person name="Saif S."/>
            <person name="Shea T."/>
            <person name="Sykes S."/>
            <person name="Wortman J."/>
            <person name="Nusbaum C."/>
            <person name="Birren B."/>
        </authorList>
    </citation>
    <scope>NUCLEOTIDE SEQUENCE [LARGE SCALE GENOMIC DNA]</scope>
    <source>
        <strain evidence="2 3">CIP 110549</strain>
    </source>
</reference>
<proteinExistence type="predicted"/>
<dbReference type="Pfam" id="PF04606">
    <property type="entry name" value="Ogr_Delta"/>
    <property type="match status" value="1"/>
</dbReference>
<keyword evidence="3" id="KW-1185">Reference proteome</keyword>
<dbReference type="OrthoDB" id="7362772at2"/>
<dbReference type="HOGENOM" id="CLU_170894_0_0_6"/>
<evidence type="ECO:0000259" key="1">
    <source>
        <dbReference type="Pfam" id="PF04606"/>
    </source>
</evidence>
<protein>
    <recommendedName>
        <fullName evidence="1">Zinc finger Ogr/Delta-type domain-containing protein</fullName>
    </recommendedName>
</protein>
<comment type="caution">
    <text evidence="2">The sequence shown here is derived from an EMBL/GenBank/DDBJ whole genome shotgun (WGS) entry which is preliminary data.</text>
</comment>
<organism evidence="2 3">
    <name type="scientific">Acinetobacter nectaris CIP 110549</name>
    <dbReference type="NCBI Taxonomy" id="1392540"/>
    <lineage>
        <taxon>Bacteria</taxon>
        <taxon>Pseudomonadati</taxon>
        <taxon>Pseudomonadota</taxon>
        <taxon>Gammaproteobacteria</taxon>
        <taxon>Moraxellales</taxon>
        <taxon>Moraxellaceae</taxon>
        <taxon>Acinetobacter</taxon>
    </lineage>
</organism>
<gene>
    <name evidence="2" type="ORF">P256_01564</name>
</gene>
<dbReference type="Proteomes" id="UP000023785">
    <property type="component" value="Unassembled WGS sequence"/>
</dbReference>
<accession>V2TRR0</accession>
<evidence type="ECO:0000313" key="2">
    <source>
        <dbReference type="EMBL" id="ESK38745.1"/>
    </source>
</evidence>
<dbReference type="EMBL" id="AYER01000006">
    <property type="protein sequence ID" value="ESK38745.1"/>
    <property type="molecule type" value="Genomic_DNA"/>
</dbReference>